<evidence type="ECO:0000256" key="12">
    <source>
        <dbReference type="RuleBase" id="RU003357"/>
    </source>
</evidence>
<keyword evidence="4" id="KW-0410">Iron transport</keyword>
<dbReference type="InterPro" id="IPR036942">
    <property type="entry name" value="Beta-barrel_TonB_sf"/>
</dbReference>
<reference evidence="15" key="1">
    <citation type="submission" date="2020-10" db="EMBL/GenBank/DDBJ databases">
        <title>Microbiome of the Black Sea water column analyzed by genome centric metagenomics.</title>
        <authorList>
            <person name="Cabello-Yeves P.J."/>
            <person name="Callieri C."/>
            <person name="Picazo A."/>
            <person name="Mehrshad M."/>
            <person name="Haro-Moreno J.M."/>
            <person name="Roda-Garcia J."/>
            <person name="Dzembekova N."/>
            <person name="Slabakova V."/>
            <person name="Slabakova N."/>
            <person name="Moncheva S."/>
            <person name="Rodriguez-Valera F."/>
        </authorList>
    </citation>
    <scope>NUCLEOTIDE SEQUENCE</scope>
    <source>
        <strain evidence="15">BS30m-G43</strain>
    </source>
</reference>
<sequence>MSIKKMFLTSTFIFTGLYVQDVISQETSDSRLEEVVVTAQKKEEGLAEVPISIQVLSDEMIESRGVTSMKHLAEYIPGLHISKGAGEWNVYMRGIGSGTNKGFSQSITTFIDGMPITQGSQYSSPLMDVERVEVLRGTQGVLFGKNTIGGVINMVSKSPTVGGETEGNWGIEYVPEWNTKKYNGAMSIPVSDSFAMRIAVQKEMSDGWVTNAYQDTGSSPENESEAIRATMLWELDNLEINLKLSSLSSEKKGSEAGIYKYELSAPFGALATATPPYTGAVINWRITNAFFSDQIVGVPGVTYTDNTTYQNPTGGTVDSDNAILKLSSSWNDHDVVSTTSYSVYDYEWGLDADFGPLSLIAVDNNVDFKSVTQEVTISSPADDKFEYIFGFYYDDIHYDGINDGMFDMSVGGLFGQVFPFPNIFALQTNGAFSADFAASHTSNDQNSTTKSIFAEGTYYLNDKLTIKAGVRFSDDEKDVKSIQGMSSSETPGGLGRENFTLAPPVLGVFNALASRKVHNFPIQSRSENHTTPSLKVMYDYSDTTRLYLSYAEGYKMGGFDGSENAPQINSTTPGDAFQFDAEKAETLEIGAKMDFPDRSLRASISYFSTDYTDMQVSIFNGSSFQVSNAGESEIDGVEAEFTWAPTDNIVIGGSATTLDFAYGAYVGGCTADQEVAYRLANLTKIGCVQNQAGQTGNNAPELAASMYANYYNNLSADWDMVLSVNANYQDEVYTNTDNDPDAFQEAYTKINLSASFEHSNGLNVSVFARNVTDEVTATQLLDLPLVPGSHFALWAPGKEVGISVRKTF</sequence>
<name>A0A937SG40_9GAMM</name>
<dbReference type="SUPFAM" id="SSF56935">
    <property type="entry name" value="Porins"/>
    <property type="match status" value="1"/>
</dbReference>
<protein>
    <submittedName>
        <fullName evidence="15">TonB-dependent receptor</fullName>
    </submittedName>
</protein>
<gene>
    <name evidence="15" type="ORF">ISR29_06665</name>
</gene>
<evidence type="ECO:0000256" key="5">
    <source>
        <dbReference type="ARBA" id="ARBA00022692"/>
    </source>
</evidence>
<evidence type="ECO:0000256" key="4">
    <source>
        <dbReference type="ARBA" id="ARBA00022496"/>
    </source>
</evidence>
<evidence type="ECO:0000256" key="3">
    <source>
        <dbReference type="ARBA" id="ARBA00022452"/>
    </source>
</evidence>
<keyword evidence="6" id="KW-0408">Iron</keyword>
<comment type="subcellular location">
    <subcellularLocation>
        <location evidence="1 11">Cell outer membrane</location>
        <topology evidence="1 11">Multi-pass membrane protein</topology>
    </subcellularLocation>
</comment>
<evidence type="ECO:0000256" key="10">
    <source>
        <dbReference type="ARBA" id="ARBA00023237"/>
    </source>
</evidence>
<keyword evidence="8 12" id="KW-0798">TonB box</keyword>
<keyword evidence="3 11" id="KW-1134">Transmembrane beta strand</keyword>
<evidence type="ECO:0000256" key="7">
    <source>
        <dbReference type="ARBA" id="ARBA00023065"/>
    </source>
</evidence>
<dbReference type="Pfam" id="PF07715">
    <property type="entry name" value="Plug"/>
    <property type="match status" value="1"/>
</dbReference>
<evidence type="ECO:0000313" key="15">
    <source>
        <dbReference type="EMBL" id="MBL6903864.1"/>
    </source>
</evidence>
<evidence type="ECO:0000256" key="2">
    <source>
        <dbReference type="ARBA" id="ARBA00022448"/>
    </source>
</evidence>
<keyword evidence="5 11" id="KW-0812">Transmembrane</keyword>
<dbReference type="Proteomes" id="UP000705230">
    <property type="component" value="Unassembled WGS sequence"/>
</dbReference>
<feature type="domain" description="TonB-dependent receptor-like beta-barrel" evidence="13">
    <location>
        <begin position="290"/>
        <end position="771"/>
    </location>
</feature>
<dbReference type="PANTHER" id="PTHR32552:SF81">
    <property type="entry name" value="TONB-DEPENDENT OUTER MEMBRANE RECEPTOR"/>
    <property type="match status" value="1"/>
</dbReference>
<dbReference type="Pfam" id="PF00593">
    <property type="entry name" value="TonB_dep_Rec_b-barrel"/>
    <property type="match status" value="1"/>
</dbReference>
<dbReference type="InterPro" id="IPR000531">
    <property type="entry name" value="Beta-barrel_TonB"/>
</dbReference>
<proteinExistence type="inferred from homology"/>
<evidence type="ECO:0000256" key="11">
    <source>
        <dbReference type="PROSITE-ProRule" id="PRU01360"/>
    </source>
</evidence>
<dbReference type="GO" id="GO:0006826">
    <property type="term" value="P:iron ion transport"/>
    <property type="evidence" value="ECO:0007669"/>
    <property type="project" value="UniProtKB-KW"/>
</dbReference>
<dbReference type="PROSITE" id="PS52016">
    <property type="entry name" value="TONB_DEPENDENT_REC_3"/>
    <property type="match status" value="1"/>
</dbReference>
<comment type="caution">
    <text evidence="15">The sequence shown here is derived from an EMBL/GenBank/DDBJ whole genome shotgun (WGS) entry which is preliminary data.</text>
</comment>
<dbReference type="InterPro" id="IPR012910">
    <property type="entry name" value="Plug_dom"/>
</dbReference>
<dbReference type="GO" id="GO:0009279">
    <property type="term" value="C:cell outer membrane"/>
    <property type="evidence" value="ECO:0007669"/>
    <property type="project" value="UniProtKB-SubCell"/>
</dbReference>
<evidence type="ECO:0000259" key="14">
    <source>
        <dbReference type="Pfam" id="PF07715"/>
    </source>
</evidence>
<keyword evidence="7" id="KW-0406">Ion transport</keyword>
<dbReference type="InterPro" id="IPR039426">
    <property type="entry name" value="TonB-dep_rcpt-like"/>
</dbReference>
<accession>A0A937SG40</accession>
<organism evidence="15 16">
    <name type="scientific">SAR86 cluster bacterium</name>
    <dbReference type="NCBI Taxonomy" id="2030880"/>
    <lineage>
        <taxon>Bacteria</taxon>
        <taxon>Pseudomonadati</taxon>
        <taxon>Pseudomonadota</taxon>
        <taxon>Gammaproteobacteria</taxon>
        <taxon>SAR86 cluster</taxon>
    </lineage>
</organism>
<evidence type="ECO:0000256" key="9">
    <source>
        <dbReference type="ARBA" id="ARBA00023136"/>
    </source>
</evidence>
<keyword evidence="9 11" id="KW-0472">Membrane</keyword>
<dbReference type="AlphaFoldDB" id="A0A937SG40"/>
<dbReference type="PANTHER" id="PTHR32552">
    <property type="entry name" value="FERRICHROME IRON RECEPTOR-RELATED"/>
    <property type="match status" value="1"/>
</dbReference>
<evidence type="ECO:0000313" key="16">
    <source>
        <dbReference type="Proteomes" id="UP000705230"/>
    </source>
</evidence>
<dbReference type="Gene3D" id="2.40.170.20">
    <property type="entry name" value="TonB-dependent receptor, beta-barrel domain"/>
    <property type="match status" value="1"/>
</dbReference>
<evidence type="ECO:0000256" key="6">
    <source>
        <dbReference type="ARBA" id="ARBA00023004"/>
    </source>
</evidence>
<keyword evidence="2 11" id="KW-0813">Transport</keyword>
<dbReference type="EMBL" id="JADHSG010000027">
    <property type="protein sequence ID" value="MBL6903864.1"/>
    <property type="molecule type" value="Genomic_DNA"/>
</dbReference>
<keyword evidence="15" id="KW-0675">Receptor</keyword>
<feature type="domain" description="TonB-dependent receptor plug" evidence="14">
    <location>
        <begin position="47"/>
        <end position="151"/>
    </location>
</feature>
<evidence type="ECO:0000256" key="8">
    <source>
        <dbReference type="ARBA" id="ARBA00023077"/>
    </source>
</evidence>
<evidence type="ECO:0000259" key="13">
    <source>
        <dbReference type="Pfam" id="PF00593"/>
    </source>
</evidence>
<evidence type="ECO:0000256" key="1">
    <source>
        <dbReference type="ARBA" id="ARBA00004571"/>
    </source>
</evidence>
<comment type="similarity">
    <text evidence="11 12">Belongs to the TonB-dependent receptor family.</text>
</comment>
<keyword evidence="10 11" id="KW-0998">Cell outer membrane</keyword>